<evidence type="ECO:0000256" key="6">
    <source>
        <dbReference type="ARBA" id="ARBA00023136"/>
    </source>
</evidence>
<feature type="transmembrane region" description="Helical" evidence="7">
    <location>
        <begin position="241"/>
        <end position="265"/>
    </location>
</feature>
<evidence type="ECO:0000256" key="4">
    <source>
        <dbReference type="ARBA" id="ARBA00022692"/>
    </source>
</evidence>
<gene>
    <name evidence="8" type="primary">rbn</name>
    <name evidence="8" type="ORF">GCM10010995_01710</name>
</gene>
<protein>
    <recommendedName>
        <fullName evidence="7">UPF0761 membrane protein GCM10010995_01710</fullName>
    </recommendedName>
</protein>
<feature type="transmembrane region" description="Helical" evidence="7">
    <location>
        <begin position="95"/>
        <end position="116"/>
    </location>
</feature>
<dbReference type="HAMAP" id="MF_00672">
    <property type="entry name" value="UPF0761"/>
    <property type="match status" value="1"/>
</dbReference>
<dbReference type="AlphaFoldDB" id="A0A8J3E7K4"/>
<keyword evidence="3" id="KW-0997">Cell inner membrane</keyword>
<comment type="similarity">
    <text evidence="7">Belongs to the UPF0761 family.</text>
</comment>
<reference evidence="8" key="1">
    <citation type="journal article" date="2014" name="Int. J. Syst. Evol. Microbiol.">
        <title>Complete genome sequence of Corynebacterium casei LMG S-19264T (=DSM 44701T), isolated from a smear-ripened cheese.</title>
        <authorList>
            <consortium name="US DOE Joint Genome Institute (JGI-PGF)"/>
            <person name="Walter F."/>
            <person name="Albersmeier A."/>
            <person name="Kalinowski J."/>
            <person name="Ruckert C."/>
        </authorList>
    </citation>
    <scope>NUCLEOTIDE SEQUENCE</scope>
    <source>
        <strain evidence="8">CGMCC 1.15758</strain>
    </source>
</reference>
<comment type="caution">
    <text evidence="8">The sequence shown here is derived from an EMBL/GenBank/DDBJ whole genome shotgun (WGS) entry which is preliminary data.</text>
</comment>
<keyword evidence="5 7" id="KW-1133">Transmembrane helix</keyword>
<feature type="transmembrane region" description="Helical" evidence="7">
    <location>
        <begin position="208"/>
        <end position="229"/>
    </location>
</feature>
<accession>A0A8J3E7K4</accession>
<dbReference type="GO" id="GO:0005886">
    <property type="term" value="C:plasma membrane"/>
    <property type="evidence" value="ECO:0007669"/>
    <property type="project" value="UniProtKB-SubCell"/>
</dbReference>
<comment type="subcellular location">
    <subcellularLocation>
        <location evidence="1 7">Cell membrane</location>
        <topology evidence="1 7">Multi-pass membrane protein</topology>
    </subcellularLocation>
</comment>
<dbReference type="OrthoDB" id="9808671at2"/>
<reference evidence="8" key="2">
    <citation type="submission" date="2020-09" db="EMBL/GenBank/DDBJ databases">
        <authorList>
            <person name="Sun Q."/>
            <person name="Zhou Y."/>
        </authorList>
    </citation>
    <scope>NUCLEOTIDE SEQUENCE</scope>
    <source>
        <strain evidence="8">CGMCC 1.15758</strain>
    </source>
</reference>
<evidence type="ECO:0000256" key="5">
    <source>
        <dbReference type="ARBA" id="ARBA00022989"/>
    </source>
</evidence>
<dbReference type="EMBL" id="BMJS01000001">
    <property type="protein sequence ID" value="GGF88131.1"/>
    <property type="molecule type" value="Genomic_DNA"/>
</dbReference>
<dbReference type="Proteomes" id="UP000636949">
    <property type="component" value="Unassembled WGS sequence"/>
</dbReference>
<evidence type="ECO:0000256" key="3">
    <source>
        <dbReference type="ARBA" id="ARBA00022519"/>
    </source>
</evidence>
<dbReference type="Pfam" id="PF03631">
    <property type="entry name" value="Virul_fac_BrkB"/>
    <property type="match status" value="1"/>
</dbReference>
<keyword evidence="9" id="KW-1185">Reference proteome</keyword>
<feature type="transmembrane region" description="Helical" evidence="7">
    <location>
        <begin position="137"/>
        <end position="161"/>
    </location>
</feature>
<keyword evidence="6 7" id="KW-0472">Membrane</keyword>
<dbReference type="PANTHER" id="PTHR30213">
    <property type="entry name" value="INNER MEMBRANE PROTEIN YHJD"/>
    <property type="match status" value="1"/>
</dbReference>
<dbReference type="RefSeq" id="WP_157968151.1">
    <property type="nucleotide sequence ID" value="NZ_BMJS01000001.1"/>
</dbReference>
<organism evidence="8 9">
    <name type="scientific">Cysteiniphilum litorale</name>
    <dbReference type="NCBI Taxonomy" id="2056700"/>
    <lineage>
        <taxon>Bacteria</taxon>
        <taxon>Pseudomonadati</taxon>
        <taxon>Pseudomonadota</taxon>
        <taxon>Gammaproteobacteria</taxon>
        <taxon>Thiotrichales</taxon>
        <taxon>Fastidiosibacteraceae</taxon>
        <taxon>Cysteiniphilum</taxon>
    </lineage>
</organism>
<evidence type="ECO:0000256" key="2">
    <source>
        <dbReference type="ARBA" id="ARBA00022475"/>
    </source>
</evidence>
<dbReference type="NCBIfam" id="TIGR00765">
    <property type="entry name" value="yihY_not_rbn"/>
    <property type="match status" value="1"/>
</dbReference>
<dbReference type="InterPro" id="IPR023679">
    <property type="entry name" value="UPF0761_bac"/>
</dbReference>
<evidence type="ECO:0000313" key="8">
    <source>
        <dbReference type="EMBL" id="GGF88131.1"/>
    </source>
</evidence>
<keyword evidence="2 7" id="KW-1003">Cell membrane</keyword>
<dbReference type="PANTHER" id="PTHR30213:SF0">
    <property type="entry name" value="UPF0761 MEMBRANE PROTEIN YIHY"/>
    <property type="match status" value="1"/>
</dbReference>
<dbReference type="InterPro" id="IPR017039">
    <property type="entry name" value="Virul_fac_BrkB"/>
</dbReference>
<evidence type="ECO:0000256" key="1">
    <source>
        <dbReference type="ARBA" id="ARBA00004651"/>
    </source>
</evidence>
<name>A0A8J3E7K4_9GAMM</name>
<sequence>MTKLIQSYSKRFSHFWVSVFREYLQQNCLTKASSLALTSLFALVPLLMVSISILSMLPAFKSIQGDFQQFILHNMLPSSGEAVNEYLKLFMKNRAGLPITAVVVLFFISIMMMRSLEKVLNDIWQVKKERPLSQAFLLYWAVLSLGPLLVGASLGLSSYLLSWHWLNDGFSQLISFLQVLPFIFNLIAFTFIYQVVPYTRVKFKHALLGGLMMAIVFDLAKKVFAWYALNLPTYEMLYGTLAIIPLFILWIAISWQLFLLGAIVVRMLSVPPALRVKQKTPQFSLAIDVLRLLHIKQKSKCAIDKEACAKELSHVDLKLLDAVLSALVKFQYISITQEQKYVLSCDLSQEKLNDFYQNMHSFLSLKDDRNKALNSLRKTIYQQMDKPLIDFISAC</sequence>
<feature type="transmembrane region" description="Helical" evidence="7">
    <location>
        <begin position="35"/>
        <end position="57"/>
    </location>
</feature>
<evidence type="ECO:0000313" key="9">
    <source>
        <dbReference type="Proteomes" id="UP000636949"/>
    </source>
</evidence>
<feature type="transmembrane region" description="Helical" evidence="7">
    <location>
        <begin position="173"/>
        <end position="196"/>
    </location>
</feature>
<keyword evidence="4 7" id="KW-0812">Transmembrane</keyword>
<evidence type="ECO:0000256" key="7">
    <source>
        <dbReference type="HAMAP-Rule" id="MF_00672"/>
    </source>
</evidence>
<proteinExistence type="inferred from homology"/>